<gene>
    <name evidence="16" type="ORF">Cgig2_028374</name>
</gene>
<feature type="region of interest" description="Disordered" evidence="13">
    <location>
        <begin position="1"/>
        <end position="31"/>
    </location>
</feature>
<comment type="caution">
    <text evidence="16">The sequence shown here is derived from an EMBL/GenBank/DDBJ whole genome shotgun (WGS) entry which is preliminary data.</text>
</comment>
<evidence type="ECO:0000256" key="3">
    <source>
        <dbReference type="ARBA" id="ARBA00006027"/>
    </source>
</evidence>
<sequence>MSTPFRSLSQPSPLDYGRLGRSSHLDPPIPSPARRRRRPCLLVALPLLIGSLLVIAAACGALAVGRSSSSDRAGPRRAPTAAMRKACGLTRYPDLCVASLVDFPGATAAGDPRQLAHISMNVTLRHFGRALSASTEIENWQMGSMARSAYEDCLELLADSVDLLGRSLVSVSPAVEEESVGNGGIQGGSKEDVITWLSGAMTNQDTCIEGLNNVRGAVKYEMGQRLKDLSELVSNCLAIYAATSGHADDFSGTPIQNRRRRLLESEPEPEPEPKSDSEFPGWMSRAERQLLGTPTQSIHADIIVAQDGSGTVRTISEAIKKAPELSPRRILILIKAGIYAENYLKVGRKKTNLWFLGEGVGRTVITGNKSVGHDNITTTSIWVALITESLSLPFNHQPPNHQLTLSINGAAATGAGFVVRGITFLNEAGPGNHQAVALRIGADRAVIYQCEVKGYQDTLYVHSQRQFYRECDIYGTVDFIFGNAAVVFQNCTMWARKPMPFQKITVTAQNRKDPNQNTGMSIHASLTRPTSDLEAAKYVYPTYLGRPWKPFSRVVYMESYIGDHVDPIGWLEWNATTPTDQLYYGEYGNFGPRADTSQRVKWPGLHVNMTRFEAEKFTVAGFIFGQSWITSTGVAYQAGLSGW</sequence>
<evidence type="ECO:0000256" key="4">
    <source>
        <dbReference type="ARBA" id="ARBA00007786"/>
    </source>
</evidence>
<feature type="compositionally biased region" description="Polar residues" evidence="13">
    <location>
        <begin position="1"/>
        <end position="12"/>
    </location>
</feature>
<dbReference type="InterPro" id="IPR012334">
    <property type="entry name" value="Pectin_lyas_fold"/>
</dbReference>
<keyword evidence="10" id="KW-0961">Cell wall biogenesis/degradation</keyword>
<keyword evidence="7" id="KW-0964">Secreted</keyword>
<evidence type="ECO:0000256" key="9">
    <source>
        <dbReference type="ARBA" id="ARBA00023085"/>
    </source>
</evidence>
<feature type="region of interest" description="Disordered" evidence="13">
    <location>
        <begin position="261"/>
        <end position="281"/>
    </location>
</feature>
<name>A0A9Q1K1S0_9CARY</name>
<feature type="transmembrane region" description="Helical" evidence="14">
    <location>
        <begin position="40"/>
        <end position="64"/>
    </location>
</feature>
<evidence type="ECO:0000256" key="5">
    <source>
        <dbReference type="ARBA" id="ARBA00013229"/>
    </source>
</evidence>
<dbReference type="NCBIfam" id="TIGR01614">
    <property type="entry name" value="PME_inhib"/>
    <property type="match status" value="1"/>
</dbReference>
<dbReference type="EC" id="3.1.1.11" evidence="5 12"/>
<dbReference type="Pfam" id="PF04043">
    <property type="entry name" value="PMEI"/>
    <property type="match status" value="1"/>
</dbReference>
<evidence type="ECO:0000256" key="1">
    <source>
        <dbReference type="ARBA" id="ARBA00004191"/>
    </source>
</evidence>
<comment type="similarity">
    <text evidence="4">In the C-terminal section; belongs to the pectinesterase family.</text>
</comment>
<dbReference type="InterPro" id="IPR000070">
    <property type="entry name" value="Pectinesterase_cat"/>
</dbReference>
<keyword evidence="9 12" id="KW-0063">Aspartyl esterase</keyword>
<dbReference type="CDD" id="cd15798">
    <property type="entry name" value="PMEI-like_3"/>
    <property type="match status" value="1"/>
</dbReference>
<dbReference type="InterPro" id="IPR011050">
    <property type="entry name" value="Pectin_lyase_fold/virulence"/>
</dbReference>
<protein>
    <recommendedName>
        <fullName evidence="5 12">Pectinesterase</fullName>
        <ecNumber evidence="5 12">3.1.1.11</ecNumber>
    </recommendedName>
</protein>
<comment type="catalytic activity">
    <reaction evidence="12">
        <text>[(1-&gt;4)-alpha-D-galacturonosyl methyl ester](n) + n H2O = [(1-&gt;4)-alpha-D-galacturonosyl](n) + n methanol + n H(+)</text>
        <dbReference type="Rhea" id="RHEA:22380"/>
        <dbReference type="Rhea" id="RHEA-COMP:14570"/>
        <dbReference type="Rhea" id="RHEA-COMP:14573"/>
        <dbReference type="ChEBI" id="CHEBI:15377"/>
        <dbReference type="ChEBI" id="CHEBI:15378"/>
        <dbReference type="ChEBI" id="CHEBI:17790"/>
        <dbReference type="ChEBI" id="CHEBI:140522"/>
        <dbReference type="ChEBI" id="CHEBI:140523"/>
        <dbReference type="EC" id="3.1.1.11"/>
    </reaction>
</comment>
<dbReference type="Gene3D" id="1.20.140.40">
    <property type="entry name" value="Invertase/pectin methylesterase inhibitor family protein"/>
    <property type="match status" value="1"/>
</dbReference>
<dbReference type="Gene3D" id="2.160.20.10">
    <property type="entry name" value="Single-stranded right-handed beta-helix, Pectin lyase-like"/>
    <property type="match status" value="1"/>
</dbReference>
<dbReference type="Proteomes" id="UP001153076">
    <property type="component" value="Unassembled WGS sequence"/>
</dbReference>
<keyword evidence="6" id="KW-0134">Cell wall</keyword>
<evidence type="ECO:0000256" key="13">
    <source>
        <dbReference type="SAM" id="MobiDB-lite"/>
    </source>
</evidence>
<dbReference type="GO" id="GO:0030599">
    <property type="term" value="F:pectinesterase activity"/>
    <property type="evidence" value="ECO:0007669"/>
    <property type="project" value="UniProtKB-UniRule"/>
</dbReference>
<keyword evidence="14" id="KW-0472">Membrane</keyword>
<evidence type="ECO:0000256" key="2">
    <source>
        <dbReference type="ARBA" id="ARBA00005184"/>
    </source>
</evidence>
<dbReference type="InterPro" id="IPR033131">
    <property type="entry name" value="Pectinesterase_Asp_AS"/>
</dbReference>
<dbReference type="InterPro" id="IPR035513">
    <property type="entry name" value="Invertase/methylesterase_inhib"/>
</dbReference>
<dbReference type="PANTHER" id="PTHR31707">
    <property type="entry name" value="PECTINESTERASE"/>
    <property type="match status" value="1"/>
</dbReference>
<comment type="pathway">
    <text evidence="2 12">Glycan metabolism; pectin degradation; 2-dehydro-3-deoxy-D-gluconate from pectin: step 1/5.</text>
</comment>
<evidence type="ECO:0000256" key="8">
    <source>
        <dbReference type="ARBA" id="ARBA00022801"/>
    </source>
</evidence>
<evidence type="ECO:0000256" key="11">
    <source>
        <dbReference type="PROSITE-ProRule" id="PRU10040"/>
    </source>
</evidence>
<organism evidence="16 17">
    <name type="scientific">Carnegiea gigantea</name>
    <dbReference type="NCBI Taxonomy" id="171969"/>
    <lineage>
        <taxon>Eukaryota</taxon>
        <taxon>Viridiplantae</taxon>
        <taxon>Streptophyta</taxon>
        <taxon>Embryophyta</taxon>
        <taxon>Tracheophyta</taxon>
        <taxon>Spermatophyta</taxon>
        <taxon>Magnoliopsida</taxon>
        <taxon>eudicotyledons</taxon>
        <taxon>Gunneridae</taxon>
        <taxon>Pentapetalae</taxon>
        <taxon>Caryophyllales</taxon>
        <taxon>Cactineae</taxon>
        <taxon>Cactaceae</taxon>
        <taxon>Cactoideae</taxon>
        <taxon>Echinocereeae</taxon>
        <taxon>Carnegiea</taxon>
    </lineage>
</organism>
<comment type="similarity">
    <text evidence="3">In the N-terminal section; belongs to the PMEI family.</text>
</comment>
<reference evidence="16" key="1">
    <citation type="submission" date="2022-04" db="EMBL/GenBank/DDBJ databases">
        <title>Carnegiea gigantea Genome sequencing and assembly v2.</title>
        <authorList>
            <person name="Copetti D."/>
            <person name="Sanderson M.J."/>
            <person name="Burquez A."/>
            <person name="Wojciechowski M.F."/>
        </authorList>
    </citation>
    <scope>NUCLEOTIDE SEQUENCE</scope>
    <source>
        <strain evidence="16">SGP5-SGP5p</strain>
        <tissue evidence="16">Aerial part</tissue>
    </source>
</reference>
<dbReference type="GO" id="GO:0042545">
    <property type="term" value="P:cell wall modification"/>
    <property type="evidence" value="ECO:0007669"/>
    <property type="project" value="UniProtKB-UniRule"/>
</dbReference>
<evidence type="ECO:0000256" key="14">
    <source>
        <dbReference type="SAM" id="Phobius"/>
    </source>
</evidence>
<dbReference type="Pfam" id="PF01095">
    <property type="entry name" value="Pectinesterase"/>
    <property type="match status" value="2"/>
</dbReference>
<keyword evidence="14" id="KW-0812">Transmembrane</keyword>
<evidence type="ECO:0000256" key="7">
    <source>
        <dbReference type="ARBA" id="ARBA00022525"/>
    </source>
</evidence>
<dbReference type="AlphaFoldDB" id="A0A9Q1K1S0"/>
<dbReference type="SMART" id="SM00856">
    <property type="entry name" value="PMEI"/>
    <property type="match status" value="1"/>
</dbReference>
<dbReference type="SUPFAM" id="SSF101148">
    <property type="entry name" value="Plant invertase/pectin methylesterase inhibitor"/>
    <property type="match status" value="1"/>
</dbReference>
<evidence type="ECO:0000256" key="6">
    <source>
        <dbReference type="ARBA" id="ARBA00022512"/>
    </source>
</evidence>
<dbReference type="SUPFAM" id="SSF51126">
    <property type="entry name" value="Pectin lyase-like"/>
    <property type="match status" value="1"/>
</dbReference>
<feature type="active site" evidence="11">
    <location>
        <position position="478"/>
    </location>
</feature>
<evidence type="ECO:0000256" key="12">
    <source>
        <dbReference type="RuleBase" id="RU000589"/>
    </source>
</evidence>
<feature type="domain" description="Pectinesterase inhibitor" evidence="15">
    <location>
        <begin position="78"/>
        <end position="239"/>
    </location>
</feature>
<evidence type="ECO:0000313" key="17">
    <source>
        <dbReference type="Proteomes" id="UP001153076"/>
    </source>
</evidence>
<dbReference type="InterPro" id="IPR006501">
    <property type="entry name" value="Pectinesterase_inhib_dom"/>
</dbReference>
<dbReference type="PROSITE" id="PS00503">
    <property type="entry name" value="PECTINESTERASE_2"/>
    <property type="match status" value="1"/>
</dbReference>
<keyword evidence="14" id="KW-1133">Transmembrane helix</keyword>
<keyword evidence="8 12" id="KW-0378">Hydrolase</keyword>
<dbReference type="FunFam" id="2.160.20.10:FF:000029">
    <property type="entry name" value="Pectinesterase 4"/>
    <property type="match status" value="1"/>
</dbReference>
<dbReference type="GO" id="GO:0045490">
    <property type="term" value="P:pectin catabolic process"/>
    <property type="evidence" value="ECO:0007669"/>
    <property type="project" value="UniProtKB-UniRule"/>
</dbReference>
<comment type="subcellular location">
    <subcellularLocation>
        <location evidence="1">Secreted</location>
        <location evidence="1">Cell wall</location>
    </subcellularLocation>
</comment>
<proteinExistence type="inferred from homology"/>
<evidence type="ECO:0000256" key="10">
    <source>
        <dbReference type="ARBA" id="ARBA00023316"/>
    </source>
</evidence>
<accession>A0A9Q1K1S0</accession>
<evidence type="ECO:0000313" key="16">
    <source>
        <dbReference type="EMBL" id="KAJ8435188.1"/>
    </source>
</evidence>
<dbReference type="GO" id="GO:0004857">
    <property type="term" value="F:enzyme inhibitor activity"/>
    <property type="evidence" value="ECO:0007669"/>
    <property type="project" value="InterPro"/>
</dbReference>
<evidence type="ECO:0000259" key="15">
    <source>
        <dbReference type="SMART" id="SM00856"/>
    </source>
</evidence>
<keyword evidence="17" id="KW-1185">Reference proteome</keyword>
<dbReference type="EMBL" id="JAKOGI010000428">
    <property type="protein sequence ID" value="KAJ8435188.1"/>
    <property type="molecule type" value="Genomic_DNA"/>
</dbReference>
<dbReference type="OrthoDB" id="2019149at2759"/>